<dbReference type="AlphaFoldDB" id="A0A161YDJ4"/>
<dbReference type="InterPro" id="IPR037217">
    <property type="entry name" value="Trp/Indoleamine_2_3_dOase-like"/>
</dbReference>
<gene>
    <name evidence="5" type="ORF">CI238_13358</name>
</gene>
<dbReference type="PANTHER" id="PTHR28657">
    <property type="entry name" value="INDOLEAMINE 2,3-DIOXYGENASE"/>
    <property type="match status" value="1"/>
</dbReference>
<dbReference type="STRING" id="1573173.A0A161YDJ4"/>
<dbReference type="GO" id="GO:0046872">
    <property type="term" value="F:metal ion binding"/>
    <property type="evidence" value="ECO:0007669"/>
    <property type="project" value="UniProtKB-KW"/>
</dbReference>
<evidence type="ECO:0000256" key="3">
    <source>
        <dbReference type="ARBA" id="ARBA00023004"/>
    </source>
</evidence>
<sequence>MREYMPGSHRRFLSLFSDLPNLRDLVALSRGNKHHQELWEAYRQATRSLTGLRTKHLSIPNNQEELYGTGATLLILFLKQARDKTN</sequence>
<dbReference type="GO" id="GO:0019441">
    <property type="term" value="P:L-tryptophan catabolic process to kynurenine"/>
    <property type="evidence" value="ECO:0007669"/>
    <property type="project" value="InterPro"/>
</dbReference>
<name>A0A161YDJ4_COLIC</name>
<keyword evidence="4" id="KW-0349">Heme</keyword>
<evidence type="ECO:0000313" key="6">
    <source>
        <dbReference type="Proteomes" id="UP000076584"/>
    </source>
</evidence>
<dbReference type="GO" id="GO:0033754">
    <property type="term" value="F:indoleamine 2,3-dioxygenase activity"/>
    <property type="evidence" value="ECO:0007669"/>
    <property type="project" value="TreeGrafter"/>
</dbReference>
<dbReference type="Proteomes" id="UP000076584">
    <property type="component" value="Unassembled WGS sequence"/>
</dbReference>
<keyword evidence="5" id="KW-0560">Oxidoreductase</keyword>
<reference evidence="5 6" key="1">
    <citation type="submission" date="2015-06" db="EMBL/GenBank/DDBJ databases">
        <title>Survival trade-offs in plant roots during colonization by closely related pathogenic and mutualistic fungi.</title>
        <authorList>
            <person name="Hacquard S."/>
            <person name="Kracher B."/>
            <person name="Hiruma K."/>
            <person name="Weinman A."/>
            <person name="Muench P."/>
            <person name="Garrido Oter R."/>
            <person name="Ver Loren van Themaat E."/>
            <person name="Dallerey J.-F."/>
            <person name="Damm U."/>
            <person name="Henrissat B."/>
            <person name="Lespinet O."/>
            <person name="Thon M."/>
            <person name="Kemen E."/>
            <person name="McHardy A.C."/>
            <person name="Schulze-Lefert P."/>
            <person name="O'Connell R.J."/>
        </authorList>
    </citation>
    <scope>NUCLEOTIDE SEQUENCE [LARGE SCALE GENOMIC DNA]</scope>
    <source>
        <strain evidence="5 6">MAFF 238704</strain>
    </source>
</reference>
<dbReference type="GO" id="GO:0034354">
    <property type="term" value="P:'de novo' NAD+ biosynthetic process from L-tryptophan"/>
    <property type="evidence" value="ECO:0007669"/>
    <property type="project" value="TreeGrafter"/>
</dbReference>
<dbReference type="GO" id="GO:0005737">
    <property type="term" value="C:cytoplasm"/>
    <property type="evidence" value="ECO:0007669"/>
    <property type="project" value="TreeGrafter"/>
</dbReference>
<accession>A0A161YDJ4</accession>
<dbReference type="Pfam" id="PF01231">
    <property type="entry name" value="IDO"/>
    <property type="match status" value="1"/>
</dbReference>
<dbReference type="GO" id="GO:0020037">
    <property type="term" value="F:heme binding"/>
    <property type="evidence" value="ECO:0007669"/>
    <property type="project" value="InterPro"/>
</dbReference>
<keyword evidence="5" id="KW-0223">Dioxygenase</keyword>
<keyword evidence="3 4" id="KW-0408">Iron</keyword>
<dbReference type="EMBL" id="LFIW01000103">
    <property type="protein sequence ID" value="KZL87992.1"/>
    <property type="molecule type" value="Genomic_DNA"/>
</dbReference>
<comment type="caution">
    <text evidence="5">The sequence shown here is derived from an EMBL/GenBank/DDBJ whole genome shotgun (WGS) entry which is preliminary data.</text>
</comment>
<keyword evidence="6" id="KW-1185">Reference proteome</keyword>
<feature type="binding site" description="proximal binding residue" evidence="4">
    <location>
        <position position="56"/>
    </location>
    <ligand>
        <name>heme b</name>
        <dbReference type="ChEBI" id="CHEBI:60344"/>
    </ligand>
    <ligandPart>
        <name>Fe</name>
        <dbReference type="ChEBI" id="CHEBI:18248"/>
    </ligandPart>
</feature>
<evidence type="ECO:0000256" key="2">
    <source>
        <dbReference type="ARBA" id="ARBA00022723"/>
    </source>
</evidence>
<keyword evidence="2 4" id="KW-0479">Metal-binding</keyword>
<evidence type="ECO:0000256" key="1">
    <source>
        <dbReference type="ARBA" id="ARBA00007119"/>
    </source>
</evidence>
<dbReference type="Gene3D" id="1.20.58.480">
    <property type="match status" value="1"/>
</dbReference>
<dbReference type="PANTHER" id="PTHR28657:SF10">
    <property type="entry name" value="INDOLEAMINE 2,3-DIOXYGENASE"/>
    <property type="match status" value="1"/>
</dbReference>
<evidence type="ECO:0000313" key="5">
    <source>
        <dbReference type="EMBL" id="KZL87992.1"/>
    </source>
</evidence>
<evidence type="ECO:0000256" key="4">
    <source>
        <dbReference type="PIRSR" id="PIRSR600898-1"/>
    </source>
</evidence>
<comment type="similarity">
    <text evidence="1">Belongs to the indoleamine 2,3-dioxygenase family.</text>
</comment>
<dbReference type="SUPFAM" id="SSF140959">
    <property type="entry name" value="Indolic compounds 2,3-dioxygenase-like"/>
    <property type="match status" value="1"/>
</dbReference>
<protein>
    <submittedName>
        <fullName evidence="5">Indoleamine-dioxygenase</fullName>
    </submittedName>
</protein>
<proteinExistence type="inferred from homology"/>
<organism evidence="5 6">
    <name type="scientific">Colletotrichum incanum</name>
    <name type="common">Soybean anthracnose fungus</name>
    <dbReference type="NCBI Taxonomy" id="1573173"/>
    <lineage>
        <taxon>Eukaryota</taxon>
        <taxon>Fungi</taxon>
        <taxon>Dikarya</taxon>
        <taxon>Ascomycota</taxon>
        <taxon>Pezizomycotina</taxon>
        <taxon>Sordariomycetes</taxon>
        <taxon>Hypocreomycetidae</taxon>
        <taxon>Glomerellales</taxon>
        <taxon>Glomerellaceae</taxon>
        <taxon>Colletotrichum</taxon>
        <taxon>Colletotrichum spaethianum species complex</taxon>
    </lineage>
</organism>
<dbReference type="InterPro" id="IPR000898">
    <property type="entry name" value="Indolamine_dOase"/>
</dbReference>